<feature type="transmembrane region" description="Helical" evidence="4">
    <location>
        <begin position="210"/>
        <end position="234"/>
    </location>
</feature>
<gene>
    <name evidence="6" type="ORF">J2T60_002263</name>
</gene>
<feature type="transmembrane region" description="Helical" evidence="4">
    <location>
        <begin position="293"/>
        <end position="316"/>
    </location>
</feature>
<feature type="transmembrane region" description="Helical" evidence="4">
    <location>
        <begin position="144"/>
        <end position="165"/>
    </location>
</feature>
<sequence length="465" mass="48789">MSEASKVKIRNPEQLSNRTYAVLSGDDQTDRLCEAIPESACTNLPRNYLLNVGNGSASKLAEQVAGPNVVLPWLMAALGAPAALIGLLMPIKQAGSLLPQLAIAGAIRSVARRKYFWVFSGLTQSACLLLMIAAAIFLTPTQAGWTIVGLLAVYAMASGTASVAFQDVVGKTIPKGRRGRLLANRAAIGGALTIAAGIMIHQYVGRGDDMLVYLGLVFFGALLWFLASGFFFLIREEAGATAGGRNALEEAGVGVRLVKQLSGYRRYLLARALLLTVEIATPLFVLFGQGVVAGGAVGLGTFVVAVGVAQVVGSPFWGRFSDASSRKVLYWSALIAAAAGVVALLITLLPESLQIPPVYALVFILIGLAEAGVRLGRKTWLVDAAPPQDRATWVAFSNTSIGLLVLAGGALGLIAQFLGHEIMMLTIIALSLAGALAAWYMPEAAEAEREAINNPLADNGPTHHS</sequence>
<feature type="domain" description="Major facilitator superfamily (MFS) profile" evidence="5">
    <location>
        <begin position="213"/>
        <end position="465"/>
    </location>
</feature>
<dbReference type="PANTHER" id="PTHR23526">
    <property type="entry name" value="INTEGRAL MEMBRANE TRANSPORT PROTEIN-RELATED"/>
    <property type="match status" value="1"/>
</dbReference>
<proteinExistence type="predicted"/>
<name>A0ABT1GAB4_9GAMM</name>
<organism evidence="6 7">
    <name type="scientific">Natronospira proteinivora</name>
    <dbReference type="NCBI Taxonomy" id="1807133"/>
    <lineage>
        <taxon>Bacteria</taxon>
        <taxon>Pseudomonadati</taxon>
        <taxon>Pseudomonadota</taxon>
        <taxon>Gammaproteobacteria</taxon>
        <taxon>Natronospirales</taxon>
        <taxon>Natronospiraceae</taxon>
        <taxon>Natronospira</taxon>
    </lineage>
</organism>
<reference evidence="6 7" key="1">
    <citation type="submission" date="2022-03" db="EMBL/GenBank/DDBJ databases">
        <title>Genomic Encyclopedia of Type Strains, Phase III (KMG-III): the genomes of soil and plant-associated and newly described type strains.</title>
        <authorList>
            <person name="Whitman W."/>
        </authorList>
    </citation>
    <scope>NUCLEOTIDE SEQUENCE [LARGE SCALE GENOMIC DNA]</scope>
    <source>
        <strain evidence="6 7">BSker1</strain>
    </source>
</reference>
<protein>
    <submittedName>
        <fullName evidence="6">MFS family permease</fullName>
    </submittedName>
</protein>
<keyword evidence="3 4" id="KW-0472">Membrane</keyword>
<feature type="transmembrane region" description="Helical" evidence="4">
    <location>
        <begin position="393"/>
        <end position="416"/>
    </location>
</feature>
<feature type="transmembrane region" description="Helical" evidence="4">
    <location>
        <begin position="186"/>
        <end position="204"/>
    </location>
</feature>
<accession>A0ABT1GAB4</accession>
<evidence type="ECO:0000256" key="4">
    <source>
        <dbReference type="SAM" id="Phobius"/>
    </source>
</evidence>
<dbReference type="PANTHER" id="PTHR23526:SF1">
    <property type="entry name" value="MAJOR FACILITATOR SUPERFAMILY MFS_1"/>
    <property type="match status" value="1"/>
</dbReference>
<dbReference type="InterPro" id="IPR011701">
    <property type="entry name" value="MFS"/>
</dbReference>
<dbReference type="Proteomes" id="UP001523550">
    <property type="component" value="Unassembled WGS sequence"/>
</dbReference>
<dbReference type="EMBL" id="JALJYF010000002">
    <property type="protein sequence ID" value="MCP1728263.1"/>
    <property type="molecule type" value="Genomic_DNA"/>
</dbReference>
<evidence type="ECO:0000259" key="5">
    <source>
        <dbReference type="PROSITE" id="PS50850"/>
    </source>
</evidence>
<dbReference type="SUPFAM" id="SSF103473">
    <property type="entry name" value="MFS general substrate transporter"/>
    <property type="match status" value="1"/>
</dbReference>
<feature type="transmembrane region" description="Helical" evidence="4">
    <location>
        <begin position="355"/>
        <end position="373"/>
    </location>
</feature>
<keyword evidence="1 4" id="KW-0812">Transmembrane</keyword>
<feature type="transmembrane region" description="Helical" evidence="4">
    <location>
        <begin position="328"/>
        <end position="349"/>
    </location>
</feature>
<keyword evidence="2 4" id="KW-1133">Transmembrane helix</keyword>
<evidence type="ECO:0000256" key="3">
    <source>
        <dbReference type="ARBA" id="ARBA00023136"/>
    </source>
</evidence>
<evidence type="ECO:0000313" key="6">
    <source>
        <dbReference type="EMBL" id="MCP1728263.1"/>
    </source>
</evidence>
<dbReference type="InterPro" id="IPR052528">
    <property type="entry name" value="Sugar_transport-like"/>
</dbReference>
<feature type="transmembrane region" description="Helical" evidence="4">
    <location>
        <begin position="268"/>
        <end position="287"/>
    </location>
</feature>
<dbReference type="PROSITE" id="PS50850">
    <property type="entry name" value="MFS"/>
    <property type="match status" value="1"/>
</dbReference>
<dbReference type="Pfam" id="PF07690">
    <property type="entry name" value="MFS_1"/>
    <property type="match status" value="1"/>
</dbReference>
<feature type="transmembrane region" description="Helical" evidence="4">
    <location>
        <begin position="422"/>
        <end position="441"/>
    </location>
</feature>
<comment type="caution">
    <text evidence="6">The sequence shown here is derived from an EMBL/GenBank/DDBJ whole genome shotgun (WGS) entry which is preliminary data.</text>
</comment>
<evidence type="ECO:0000256" key="2">
    <source>
        <dbReference type="ARBA" id="ARBA00022989"/>
    </source>
</evidence>
<dbReference type="Gene3D" id="1.20.1250.20">
    <property type="entry name" value="MFS general substrate transporter like domains"/>
    <property type="match status" value="1"/>
</dbReference>
<dbReference type="RefSeq" id="WP_253450053.1">
    <property type="nucleotide sequence ID" value="NZ_JALJYF010000002.1"/>
</dbReference>
<dbReference type="InterPro" id="IPR036259">
    <property type="entry name" value="MFS_trans_sf"/>
</dbReference>
<evidence type="ECO:0000256" key="1">
    <source>
        <dbReference type="ARBA" id="ARBA00022692"/>
    </source>
</evidence>
<feature type="transmembrane region" description="Helical" evidence="4">
    <location>
        <begin position="115"/>
        <end position="138"/>
    </location>
</feature>
<keyword evidence="7" id="KW-1185">Reference proteome</keyword>
<evidence type="ECO:0000313" key="7">
    <source>
        <dbReference type="Proteomes" id="UP001523550"/>
    </source>
</evidence>
<dbReference type="InterPro" id="IPR020846">
    <property type="entry name" value="MFS_dom"/>
</dbReference>